<evidence type="ECO:0000256" key="1">
    <source>
        <dbReference type="ARBA" id="ARBA00005698"/>
    </source>
</evidence>
<dbReference type="InterPro" id="IPR042106">
    <property type="entry name" value="Nuo/plastoQ_OxRdtase_6_NuoJ"/>
</dbReference>
<comment type="subcellular location">
    <subcellularLocation>
        <location evidence="2">Cell membrane</location>
        <topology evidence="2">Multi-pass membrane protein</topology>
    </subcellularLocation>
</comment>
<keyword evidence="2" id="KW-0812">Transmembrane</keyword>
<reference evidence="3 4" key="1">
    <citation type="submission" date="2024-03" db="EMBL/GenBank/DDBJ databases">
        <title>Mouse gut bacterial collection (mGBC) of GemPharmatech.</title>
        <authorList>
            <person name="He Y."/>
            <person name="Dong L."/>
            <person name="Wu D."/>
            <person name="Gao X."/>
            <person name="Lin Z."/>
        </authorList>
    </citation>
    <scope>NUCLEOTIDE SEQUENCE [LARGE SCALE GENOMIC DNA]</scope>
    <source>
        <strain evidence="3 4">54-13</strain>
    </source>
</reference>
<dbReference type="RefSeq" id="WP_121698911.1">
    <property type="nucleotide sequence ID" value="NZ_JBCLPP010000008.1"/>
</dbReference>
<keyword evidence="2" id="KW-1003">Cell membrane</keyword>
<keyword evidence="2" id="KW-0520">NAD</keyword>
<protein>
    <recommendedName>
        <fullName evidence="2">NADH-quinone oxidoreductase subunit J</fullName>
        <ecNumber evidence="2">7.1.1.-</ecNumber>
    </recommendedName>
</protein>
<feature type="transmembrane region" description="Helical" evidence="2">
    <location>
        <begin position="30"/>
        <end position="49"/>
    </location>
</feature>
<dbReference type="Pfam" id="PF00499">
    <property type="entry name" value="Oxidored_q3"/>
    <property type="match status" value="1"/>
</dbReference>
<comment type="similarity">
    <text evidence="1 2">Belongs to the complex I subunit 6 family.</text>
</comment>
<comment type="catalytic activity">
    <reaction evidence="2">
        <text>a quinone + NADH + 5 H(+)(in) = a quinol + NAD(+) + 4 H(+)(out)</text>
        <dbReference type="Rhea" id="RHEA:57888"/>
        <dbReference type="ChEBI" id="CHEBI:15378"/>
        <dbReference type="ChEBI" id="CHEBI:24646"/>
        <dbReference type="ChEBI" id="CHEBI:57540"/>
        <dbReference type="ChEBI" id="CHEBI:57945"/>
        <dbReference type="ChEBI" id="CHEBI:132124"/>
    </reaction>
</comment>
<feature type="transmembrane region" description="Helical" evidence="2">
    <location>
        <begin position="55"/>
        <end position="74"/>
    </location>
</feature>
<evidence type="ECO:0000313" key="4">
    <source>
        <dbReference type="Proteomes" id="UP001565200"/>
    </source>
</evidence>
<keyword evidence="2" id="KW-0874">Quinone</keyword>
<name>A0ABV4CYJ9_9BACT</name>
<comment type="caution">
    <text evidence="3">The sequence shown here is derived from an EMBL/GenBank/DDBJ whole genome shotgun (WGS) entry which is preliminary data.</text>
</comment>
<feature type="transmembrane region" description="Helical" evidence="2">
    <location>
        <begin position="147"/>
        <end position="169"/>
    </location>
</feature>
<sequence>MESVGSIVMYGIIVAAIIVFSILTVTTRRILRAATYLLFVLFATAGLYFKLDYEFLGAVQIAVYAGGIVVLFVFSILLTSKPGDSSARLASKKRVVGLIAALMSLVVLGYALVSRPEFWTTFSAPFTLDMTMNRLGEILLGTEKYQYLLPFEAVSVLLLACIIGGVVVARKR</sequence>
<organism evidence="3 4">
    <name type="scientific">Heminiphilus faecis</name>
    <dbReference type="NCBI Taxonomy" id="2601703"/>
    <lineage>
        <taxon>Bacteria</taxon>
        <taxon>Pseudomonadati</taxon>
        <taxon>Bacteroidota</taxon>
        <taxon>Bacteroidia</taxon>
        <taxon>Bacteroidales</taxon>
        <taxon>Muribaculaceae</taxon>
        <taxon>Heminiphilus</taxon>
    </lineage>
</organism>
<dbReference type="EMBL" id="JBCLPP010000008">
    <property type="protein sequence ID" value="MEY8244762.1"/>
    <property type="molecule type" value="Genomic_DNA"/>
</dbReference>
<keyword evidence="4" id="KW-1185">Reference proteome</keyword>
<dbReference type="PANTHER" id="PTHR33269">
    <property type="entry name" value="NADH-UBIQUINONE OXIDOREDUCTASE CHAIN 6"/>
    <property type="match status" value="1"/>
</dbReference>
<feature type="transmembrane region" description="Helical" evidence="2">
    <location>
        <begin position="95"/>
        <end position="113"/>
    </location>
</feature>
<feature type="transmembrane region" description="Helical" evidence="2">
    <location>
        <begin position="6"/>
        <end position="23"/>
    </location>
</feature>
<evidence type="ECO:0000313" key="3">
    <source>
        <dbReference type="EMBL" id="MEY8244762.1"/>
    </source>
</evidence>
<accession>A0ABV4CYJ9</accession>
<keyword evidence="2" id="KW-1133">Transmembrane helix</keyword>
<dbReference type="InterPro" id="IPR001457">
    <property type="entry name" value="NADH_UbQ/plastoQ_OxRdtase_su6"/>
</dbReference>
<dbReference type="EC" id="7.1.1.-" evidence="2"/>
<evidence type="ECO:0000256" key="2">
    <source>
        <dbReference type="RuleBase" id="RU004429"/>
    </source>
</evidence>
<dbReference type="Gene3D" id="1.20.120.1200">
    <property type="entry name" value="NADH-ubiquinone/plastoquinone oxidoreductase chain 6, subunit NuoJ"/>
    <property type="match status" value="1"/>
</dbReference>
<proteinExistence type="inferred from homology"/>
<keyword evidence="2" id="KW-0472">Membrane</keyword>
<gene>
    <name evidence="3" type="ORF">AAK873_03895</name>
</gene>
<dbReference type="Proteomes" id="UP001565200">
    <property type="component" value="Unassembled WGS sequence"/>
</dbReference>
<comment type="function">
    <text evidence="2">NDH-1 shuttles electrons from NADH, via FMN and iron-sulfur (Fe-S) centers, to quinones in the respiratory chain. Couples the redox reaction to proton translocation (for every two electrons transferred, four hydrogen ions are translocated across the cytoplasmic membrane), and thus conserves the redox energy in a proton gradient.</text>
</comment>
<dbReference type="PANTHER" id="PTHR33269:SF17">
    <property type="entry name" value="NADH-UBIQUINONE OXIDOREDUCTASE CHAIN 6"/>
    <property type="match status" value="1"/>
</dbReference>